<dbReference type="Proteomes" id="UP000176498">
    <property type="component" value="Unassembled WGS sequence"/>
</dbReference>
<dbReference type="EMBL" id="MHHZ01000004">
    <property type="protein sequence ID" value="OGY42398.1"/>
    <property type="molecule type" value="Genomic_DNA"/>
</dbReference>
<dbReference type="GO" id="GO:0006164">
    <property type="term" value="P:purine nucleotide biosynthetic process"/>
    <property type="evidence" value="ECO:0007669"/>
    <property type="project" value="TreeGrafter"/>
</dbReference>
<dbReference type="GO" id="GO:0006015">
    <property type="term" value="P:5-phosphoribose 1-diphosphate biosynthetic process"/>
    <property type="evidence" value="ECO:0007669"/>
    <property type="project" value="TreeGrafter"/>
</dbReference>
<dbReference type="AlphaFoldDB" id="A0A1G1XQV9"/>
<accession>A0A1G1XQV9</accession>
<evidence type="ECO:0000259" key="2">
    <source>
        <dbReference type="Pfam" id="PF13793"/>
    </source>
</evidence>
<organism evidence="3 4">
    <name type="scientific">Candidatus Buchananbacteria bacterium RBG_13_36_9</name>
    <dbReference type="NCBI Taxonomy" id="1797530"/>
    <lineage>
        <taxon>Bacteria</taxon>
        <taxon>Candidatus Buchananiibacteriota</taxon>
    </lineage>
</organism>
<dbReference type="InterPro" id="IPR005946">
    <property type="entry name" value="Rib-P_diPkinase"/>
</dbReference>
<evidence type="ECO:0000313" key="3">
    <source>
        <dbReference type="EMBL" id="OGY42398.1"/>
    </source>
</evidence>
<proteinExistence type="predicted"/>
<keyword evidence="1" id="KW-0545">Nucleotide biosynthesis</keyword>
<dbReference type="GO" id="GO:0005737">
    <property type="term" value="C:cytoplasm"/>
    <property type="evidence" value="ECO:0007669"/>
    <property type="project" value="TreeGrafter"/>
</dbReference>
<dbReference type="FunFam" id="3.40.50.2020:FF:000014">
    <property type="entry name" value="Ribose-phosphate pyrophosphokinase 1"/>
    <property type="match status" value="1"/>
</dbReference>
<dbReference type="Gene3D" id="3.40.50.2020">
    <property type="match status" value="2"/>
</dbReference>
<dbReference type="CDD" id="cd06223">
    <property type="entry name" value="PRTases_typeI"/>
    <property type="match status" value="1"/>
</dbReference>
<dbReference type="GO" id="GO:0000287">
    <property type="term" value="F:magnesium ion binding"/>
    <property type="evidence" value="ECO:0007669"/>
    <property type="project" value="InterPro"/>
</dbReference>
<evidence type="ECO:0000256" key="1">
    <source>
        <dbReference type="ARBA" id="ARBA00022727"/>
    </source>
</evidence>
<sequence>MRYGFHGVKVFALPGSEDLAKKVCMHLDKKLPKPLRPKRGLKLAKVEIVTFDNENVQAQIEDVRGYFVVVIHTQCPPVNNRLTELFALLDAIKNSNAADLLLVFPYMPYARSDRKDQPRISVMSNVLARIFNKVLGVRRVLLLDPHDTHVKHYFDPSADEISSIYMYADYLLDYIKNVLGGNADDIILAYSDGGAAKRFIKLRQITKLPHDYIDKARTDNKGGLVIHREINADGQICIMVDDEICSGGTAIEDAKALKKNGAKKIIMFAPHAPLIKKGKTTKQLLRRLEISPIDEFIFTDSIPVEDKVKGRSKFKVLSIAGLLAEAIRQTIINASVTRLHDPDYVKRYRPKYR</sequence>
<dbReference type="InterPro" id="IPR029057">
    <property type="entry name" value="PRTase-like"/>
</dbReference>
<comment type="caution">
    <text evidence="3">The sequence shown here is derived from an EMBL/GenBank/DDBJ whole genome shotgun (WGS) entry which is preliminary data.</text>
</comment>
<dbReference type="PANTHER" id="PTHR10210">
    <property type="entry name" value="RIBOSE-PHOSPHATE DIPHOSPHOKINASE FAMILY MEMBER"/>
    <property type="match status" value="1"/>
</dbReference>
<dbReference type="Pfam" id="PF13793">
    <property type="entry name" value="Pribosyltran_N"/>
    <property type="match status" value="1"/>
</dbReference>
<dbReference type="PANTHER" id="PTHR10210:SF45">
    <property type="entry name" value="RIBOSE-PHOSPHATE PYROPHOSPHOKINASE 3, CHLOROPLASTIC"/>
    <property type="match status" value="1"/>
</dbReference>
<dbReference type="SMART" id="SM01400">
    <property type="entry name" value="Pribosyltran_N"/>
    <property type="match status" value="1"/>
</dbReference>
<dbReference type="GO" id="GO:0002189">
    <property type="term" value="C:ribose phosphate diphosphokinase complex"/>
    <property type="evidence" value="ECO:0007669"/>
    <property type="project" value="TreeGrafter"/>
</dbReference>
<dbReference type="InterPro" id="IPR000836">
    <property type="entry name" value="PRTase_dom"/>
</dbReference>
<dbReference type="NCBIfam" id="TIGR01251">
    <property type="entry name" value="ribP_PPkin"/>
    <property type="match status" value="1"/>
</dbReference>
<reference evidence="3 4" key="1">
    <citation type="journal article" date="2016" name="Nat. Commun.">
        <title>Thousands of microbial genomes shed light on interconnected biogeochemical processes in an aquifer system.</title>
        <authorList>
            <person name="Anantharaman K."/>
            <person name="Brown C.T."/>
            <person name="Hug L.A."/>
            <person name="Sharon I."/>
            <person name="Castelle C.J."/>
            <person name="Probst A.J."/>
            <person name="Thomas B.C."/>
            <person name="Singh A."/>
            <person name="Wilkins M.J."/>
            <person name="Karaoz U."/>
            <person name="Brodie E.L."/>
            <person name="Williams K.H."/>
            <person name="Hubbard S.S."/>
            <person name="Banfield J.F."/>
        </authorList>
    </citation>
    <scope>NUCLEOTIDE SEQUENCE [LARGE SCALE GENOMIC DNA]</scope>
</reference>
<feature type="domain" description="Ribose-phosphate pyrophosphokinase N-terminal" evidence="2">
    <location>
        <begin position="8"/>
        <end position="133"/>
    </location>
</feature>
<dbReference type="InterPro" id="IPR029099">
    <property type="entry name" value="Pribosyltran_N"/>
</dbReference>
<evidence type="ECO:0000313" key="4">
    <source>
        <dbReference type="Proteomes" id="UP000176498"/>
    </source>
</evidence>
<name>A0A1G1XQV9_9BACT</name>
<dbReference type="Pfam" id="PF14572">
    <property type="entry name" value="Pribosyl_synth"/>
    <property type="match status" value="1"/>
</dbReference>
<dbReference type="SUPFAM" id="SSF53271">
    <property type="entry name" value="PRTase-like"/>
    <property type="match status" value="2"/>
</dbReference>
<protein>
    <recommendedName>
        <fullName evidence="2">Ribose-phosphate pyrophosphokinase N-terminal domain-containing protein</fullName>
    </recommendedName>
</protein>
<gene>
    <name evidence="3" type="ORF">A2Y82_04605</name>
</gene>